<dbReference type="GeneID" id="93733817"/>
<dbReference type="RefSeq" id="WP_003953255.1">
    <property type="nucleotide sequence ID" value="NZ_CM000914.1"/>
</dbReference>
<geneLocation type="plasmid" evidence="1 2">
    <name>pSCL4</name>
</geneLocation>
<dbReference type="OrthoDB" id="3213425at2"/>
<dbReference type="Proteomes" id="UP000002357">
    <property type="component" value="Plasmid pSCL4"/>
</dbReference>
<evidence type="ECO:0000313" key="1">
    <source>
        <dbReference type="EMBL" id="EFG04183.2"/>
    </source>
</evidence>
<dbReference type="InterPro" id="IPR011990">
    <property type="entry name" value="TPR-like_helical_dom_sf"/>
</dbReference>
<reference evidence="1 2" key="1">
    <citation type="journal article" date="2010" name="Genome Biol. Evol.">
        <title>The sequence of a 1.8-mb bacterial linear plasmid reveals a rich evolutionary reservoir of secondary metabolic pathways.</title>
        <authorList>
            <person name="Medema M.H."/>
            <person name="Trefzer A."/>
            <person name="Kovalchuk A."/>
            <person name="van den Berg M."/>
            <person name="Mueller U."/>
            <person name="Heijne W."/>
            <person name="Wu L."/>
            <person name="Alam M.T."/>
            <person name="Ronning C.M."/>
            <person name="Nierman W.C."/>
            <person name="Bovenberg R.A.L."/>
            <person name="Breitling R."/>
            <person name="Takano E."/>
        </authorList>
    </citation>
    <scope>NUCLEOTIDE SEQUENCE [LARGE SCALE GENOMIC DNA]</scope>
    <source>
        <strain evidence="2">ATCC 27064 / DSM 738 / JCM 4710 / NBRC 13307 / NCIMB 12785 / NRRL 3585 / VKM Ac-602</strain>
        <plasmid evidence="1">pSCL4</plasmid>
    </source>
</reference>
<accession>B5GND5</accession>
<evidence type="ECO:0000313" key="2">
    <source>
        <dbReference type="Proteomes" id="UP000002357"/>
    </source>
</evidence>
<dbReference type="SUPFAM" id="SSF48452">
    <property type="entry name" value="TPR-like"/>
    <property type="match status" value="1"/>
</dbReference>
<organism evidence="1 2">
    <name type="scientific">Streptomyces clavuligerus</name>
    <dbReference type="NCBI Taxonomy" id="1901"/>
    <lineage>
        <taxon>Bacteria</taxon>
        <taxon>Bacillati</taxon>
        <taxon>Actinomycetota</taxon>
        <taxon>Actinomycetes</taxon>
        <taxon>Kitasatosporales</taxon>
        <taxon>Streptomycetaceae</taxon>
        <taxon>Streptomyces</taxon>
    </lineage>
</organism>
<dbReference type="EMBL" id="CM000914">
    <property type="protein sequence ID" value="EFG04183.2"/>
    <property type="molecule type" value="Genomic_DNA"/>
</dbReference>
<keyword evidence="1" id="KW-0614">Plasmid</keyword>
<keyword evidence="2" id="KW-1185">Reference proteome</keyword>
<name>B5GND5_STRCL</name>
<dbReference type="eggNOG" id="COG0457">
    <property type="taxonomic scope" value="Bacteria"/>
</dbReference>
<dbReference type="Gene3D" id="1.25.40.10">
    <property type="entry name" value="Tetratricopeptide repeat domain"/>
    <property type="match status" value="1"/>
</dbReference>
<proteinExistence type="predicted"/>
<protein>
    <submittedName>
        <fullName evidence="1">Putative regulatory protein</fullName>
    </submittedName>
</protein>
<sequence length="450" mass="49302">MELALTMREPNACLTRLHSEAGWTLRQFAQAVNKIATERGTPTRYQPPSAHQWLNGYIPRENTRPLILEALARRLHRKITAAQAGFPALPEEEDSTPGTVEGLIDLGTSDMDPSRRGVMGSALFSIALTVPDWPDVVGRMEAAQTGKALRIGMGEVDMVLAMTAKLSDLDDEFGGRHARPMAAAFLVNTVSPYLRADAPEAVRKAMLTAAAELCYLAGYMAVDEGMHGLAQRYYIKALELAGAADDHLTYCITLRGMSVQSADLGHGPTAARLGDSAAAASPQAGHRMRAFIAGQQAHAHAQIGDRNRALSLLREAEKSLEKAESQSRTIGRYDPAALAYATAQVRYELGDVKGSVASLDLSNRIRHSKYRRVQMRFLSLLAERQLEMGSLELACETWGHALDLYPSVQSGRCDEKMAEMSRRIRPHLGNRYARALHERAKPLIPPSRLV</sequence>
<gene>
    <name evidence="1" type="ORF">SCLAV_p0696</name>
</gene>
<dbReference type="AlphaFoldDB" id="B5GND5"/>